<protein>
    <submittedName>
        <fullName evidence="2">Uncharacterized protein</fullName>
    </submittedName>
</protein>
<dbReference type="EMBL" id="KY774314">
    <property type="protein sequence ID" value="ART30859.1"/>
    <property type="molecule type" value="Genomic_DNA"/>
</dbReference>
<feature type="region of interest" description="Disordered" evidence="1">
    <location>
        <begin position="1"/>
        <end position="25"/>
    </location>
</feature>
<geneLocation type="mitochondrion" evidence="2"/>
<sequence length="105" mass="11641">MSVDTRQGRFPAHRLSLKGTRDPDSACRRTQVPVAIARNLPKELYTLMYLRQGRRHSLYCSELGRQPGIHSTVQTGIGVRALIISKRRQALVSKKAYAPGLSAGP</sequence>
<dbReference type="AlphaFoldDB" id="A0A1Y0B0E3"/>
<gene>
    <name evidence="2" type="ORF">AEK19_MT0604</name>
</gene>
<accession>A0A1Y0B0E3</accession>
<evidence type="ECO:0000313" key="2">
    <source>
        <dbReference type="EMBL" id="ART30859.1"/>
    </source>
</evidence>
<evidence type="ECO:0000256" key="1">
    <source>
        <dbReference type="SAM" id="MobiDB-lite"/>
    </source>
</evidence>
<keyword evidence="2" id="KW-0496">Mitochondrion</keyword>
<name>A0A1Y0B0E3_9LAMI</name>
<reference evidence="2" key="1">
    <citation type="submission" date="2017-03" db="EMBL/GenBank/DDBJ databases">
        <title>The mitochondrial genome of the carnivorous plant Utricularia reniformis (Lentibulariaceae): structure, comparative analysis and evolutionary landmarks.</title>
        <authorList>
            <person name="Silva S.R."/>
            <person name="Alvarenga D.O."/>
            <person name="Michael T.P."/>
            <person name="Miranda V.F.O."/>
            <person name="Varani A.M."/>
        </authorList>
    </citation>
    <scope>NUCLEOTIDE SEQUENCE</scope>
</reference>
<proteinExistence type="predicted"/>
<organism evidence="2">
    <name type="scientific">Utricularia reniformis</name>
    <dbReference type="NCBI Taxonomy" id="192314"/>
    <lineage>
        <taxon>Eukaryota</taxon>
        <taxon>Viridiplantae</taxon>
        <taxon>Streptophyta</taxon>
        <taxon>Embryophyta</taxon>
        <taxon>Tracheophyta</taxon>
        <taxon>Spermatophyta</taxon>
        <taxon>Magnoliopsida</taxon>
        <taxon>eudicotyledons</taxon>
        <taxon>Gunneridae</taxon>
        <taxon>Pentapetalae</taxon>
        <taxon>asterids</taxon>
        <taxon>lamiids</taxon>
        <taxon>Lamiales</taxon>
        <taxon>Lentibulariaceae</taxon>
        <taxon>Utricularia</taxon>
    </lineage>
</organism>